<dbReference type="InterPro" id="IPR008331">
    <property type="entry name" value="Ferritin_DPS_dom"/>
</dbReference>
<dbReference type="InParanoid" id="G1Q2D2"/>
<dbReference type="GO" id="GO:0008199">
    <property type="term" value="F:ferric iron binding"/>
    <property type="evidence" value="ECO:0007669"/>
    <property type="project" value="InterPro"/>
</dbReference>
<dbReference type="eggNOG" id="KOG2332">
    <property type="taxonomic scope" value="Eukaryota"/>
</dbReference>
<comment type="subunit">
    <text evidence="11">Oligomer of 24 subunits. There are two types of subunits: L (light) chain and H (heavy) chain. The major chain can be light or heavy, depending on the species and tissue type. The functional molecule forms a roughly spherical shell with a diameter of 12 nm and contains a central cavity into which the insoluble mineral iron core is deposited. Interacts with NCOA4.</text>
</comment>
<dbReference type="Proteomes" id="UP000001074">
    <property type="component" value="Unassembled WGS sequence"/>
</dbReference>
<reference evidence="15 16" key="1">
    <citation type="journal article" date="2011" name="Nature">
        <title>A high-resolution map of human evolutionary constraint using 29 mammals.</title>
        <authorList>
            <person name="Lindblad-Toh K."/>
            <person name="Garber M."/>
            <person name="Zuk O."/>
            <person name="Lin M.F."/>
            <person name="Parker B.J."/>
            <person name="Washietl S."/>
            <person name="Kheradpour P."/>
            <person name="Ernst J."/>
            <person name="Jordan G."/>
            <person name="Mauceli E."/>
            <person name="Ward L.D."/>
            <person name="Lowe C.B."/>
            <person name="Holloway A.K."/>
            <person name="Clamp M."/>
            <person name="Gnerre S."/>
            <person name="Alfoldi J."/>
            <person name="Beal K."/>
            <person name="Chang J."/>
            <person name="Clawson H."/>
            <person name="Cuff J."/>
            <person name="Di Palma F."/>
            <person name="Fitzgerald S."/>
            <person name="Flicek P."/>
            <person name="Guttman M."/>
            <person name="Hubisz M.J."/>
            <person name="Jaffe D.B."/>
            <person name="Jungreis I."/>
            <person name="Kent W.J."/>
            <person name="Kostka D."/>
            <person name="Lara M."/>
            <person name="Martins A.L."/>
            <person name="Massingham T."/>
            <person name="Moltke I."/>
            <person name="Raney B.J."/>
            <person name="Rasmussen M.D."/>
            <person name="Robinson J."/>
            <person name="Stark A."/>
            <person name="Vilella A.J."/>
            <person name="Wen J."/>
            <person name="Xie X."/>
            <person name="Zody M.C."/>
            <person name="Baldwin J."/>
            <person name="Bloom T."/>
            <person name="Chin C.W."/>
            <person name="Heiman D."/>
            <person name="Nicol R."/>
            <person name="Nusbaum C."/>
            <person name="Young S."/>
            <person name="Wilkinson J."/>
            <person name="Worley K.C."/>
            <person name="Kovar C.L."/>
            <person name="Muzny D.M."/>
            <person name="Gibbs R.A."/>
            <person name="Cree A."/>
            <person name="Dihn H.H."/>
            <person name="Fowler G."/>
            <person name="Jhangiani S."/>
            <person name="Joshi V."/>
            <person name="Lee S."/>
            <person name="Lewis L.R."/>
            <person name="Nazareth L.V."/>
            <person name="Okwuonu G."/>
            <person name="Santibanez J."/>
            <person name="Warren W.C."/>
            <person name="Mardis E.R."/>
            <person name="Weinstock G.M."/>
            <person name="Wilson R.K."/>
            <person name="Delehaunty K."/>
            <person name="Dooling D."/>
            <person name="Fronik C."/>
            <person name="Fulton L."/>
            <person name="Fulton B."/>
            <person name="Graves T."/>
            <person name="Minx P."/>
            <person name="Sodergren E."/>
            <person name="Birney E."/>
            <person name="Margulies E.H."/>
            <person name="Herrero J."/>
            <person name="Green E.D."/>
            <person name="Haussler D."/>
            <person name="Siepel A."/>
            <person name="Goldman N."/>
            <person name="Pollard K.S."/>
            <person name="Pedersen J.S."/>
            <person name="Lander E.S."/>
            <person name="Kellis M."/>
        </authorList>
    </citation>
    <scope>NUCLEOTIDE SEQUENCE [LARGE SCALE GENOMIC DNA]</scope>
</reference>
<comment type="similarity">
    <text evidence="2 13">Belongs to the ferritin family.</text>
</comment>
<comment type="subcellular location">
    <subcellularLocation>
        <location evidence="9">Autolysosome</location>
    </subcellularLocation>
    <subcellularLocation>
        <location evidence="1">Cytoplasm</location>
    </subcellularLocation>
</comment>
<keyword evidence="3 13" id="KW-0409">Iron storage</keyword>
<dbReference type="InterPro" id="IPR009078">
    <property type="entry name" value="Ferritin-like_SF"/>
</dbReference>
<comment type="function">
    <text evidence="10">Stores iron in a soluble, non-toxic, readily available form. Important for iron homeostasis. Iron is taken up in the ferrous form and deposited as ferric hydroxides after oxidation. Also plays a role in delivery of iron to cells. Mediates iron uptake in capsule cells of the developing kidney. Delivery to lysosomes by the cargo receptor NCOA4 for autophagic degradation and release or iron.</text>
</comment>
<evidence type="ECO:0000256" key="11">
    <source>
        <dbReference type="ARBA" id="ARBA00047045"/>
    </source>
</evidence>
<evidence type="ECO:0000256" key="9">
    <source>
        <dbReference type="ARBA" id="ARBA00044942"/>
    </source>
</evidence>
<keyword evidence="4" id="KW-0963">Cytoplasm</keyword>
<sequence>MRHSFSSYYSTEVEAADTHLASLHLRAAHTYLSLGFYFDCDDVAVEDMGHFLCKLAQEKLKGTEHLLKKQNQCSSCIFFQDVLKPSQDEWKTQSTMEAAMALERNLNQALVELQAQGSTRADAQLCDFLENHFLGEEVKLIKKMGDSFGPPGRAGRWFERLTLKHS</sequence>
<dbReference type="EMBL" id="AAPE02013769">
    <property type="status" value="NOT_ANNOTATED_CDS"/>
    <property type="molecule type" value="Genomic_DNA"/>
</dbReference>
<dbReference type="InterPro" id="IPR009040">
    <property type="entry name" value="Ferritin-like_diiron"/>
</dbReference>
<keyword evidence="16" id="KW-1185">Reference proteome</keyword>
<dbReference type="OMA" id="MYLWASF"/>
<accession>G1Q2D2</accession>
<reference evidence="15" key="3">
    <citation type="submission" date="2025-09" db="UniProtKB">
        <authorList>
            <consortium name="Ensembl"/>
        </authorList>
    </citation>
    <scope>IDENTIFICATION</scope>
</reference>
<dbReference type="Ensembl" id="ENSMLUT00000030346.1">
    <property type="protein sequence ID" value="ENSMLUP00000017865.1"/>
    <property type="gene ID" value="ENSMLUG00000026714.1"/>
</dbReference>
<dbReference type="GO" id="GO:0031410">
    <property type="term" value="C:cytoplasmic vesicle"/>
    <property type="evidence" value="ECO:0007669"/>
    <property type="project" value="UniProtKB-KW"/>
</dbReference>
<dbReference type="PANTHER" id="PTHR11431:SF47">
    <property type="entry name" value="FERRITIN LIGHT CHAIN"/>
    <property type="match status" value="1"/>
</dbReference>
<dbReference type="GO" id="GO:0006879">
    <property type="term" value="P:intracellular iron ion homeostasis"/>
    <property type="evidence" value="ECO:0007669"/>
    <property type="project" value="UniProtKB-KW"/>
</dbReference>
<dbReference type="Gene3D" id="1.20.1260.10">
    <property type="match status" value="1"/>
</dbReference>
<keyword evidence="8" id="KW-0968">Cytoplasmic vesicle</keyword>
<name>G1Q2D2_MYOLU</name>
<evidence type="ECO:0000313" key="15">
    <source>
        <dbReference type="Ensembl" id="ENSMLUP00000017865.1"/>
    </source>
</evidence>
<dbReference type="HOGENOM" id="CLU_065681_4_1_1"/>
<dbReference type="GO" id="GO:0006826">
    <property type="term" value="P:iron ion transport"/>
    <property type="evidence" value="ECO:0007669"/>
    <property type="project" value="InterPro"/>
</dbReference>
<keyword evidence="6 12" id="KW-0408">Iron</keyword>
<dbReference type="PROSITE" id="PS00204">
    <property type="entry name" value="FERRITIN_2"/>
    <property type="match status" value="1"/>
</dbReference>
<dbReference type="GO" id="GO:0008198">
    <property type="term" value="F:ferrous iron binding"/>
    <property type="evidence" value="ECO:0007669"/>
    <property type="project" value="TreeGrafter"/>
</dbReference>
<dbReference type="AlphaFoldDB" id="G1Q2D2"/>
<dbReference type="InterPro" id="IPR014034">
    <property type="entry name" value="Ferritin_CS"/>
</dbReference>
<evidence type="ECO:0000256" key="8">
    <source>
        <dbReference type="ARBA" id="ARBA00023329"/>
    </source>
</evidence>
<dbReference type="SUPFAM" id="SSF47240">
    <property type="entry name" value="Ferritin-like"/>
    <property type="match status" value="1"/>
</dbReference>
<keyword evidence="7" id="KW-0458">Lysosome</keyword>
<evidence type="ECO:0000256" key="10">
    <source>
        <dbReference type="ARBA" id="ARBA00045578"/>
    </source>
</evidence>
<evidence type="ECO:0000259" key="14">
    <source>
        <dbReference type="PROSITE" id="PS50905"/>
    </source>
</evidence>
<dbReference type="PANTHER" id="PTHR11431">
    <property type="entry name" value="FERRITIN"/>
    <property type="match status" value="1"/>
</dbReference>
<organism evidence="15 16">
    <name type="scientific">Myotis lucifugus</name>
    <name type="common">Little brown bat</name>
    <dbReference type="NCBI Taxonomy" id="59463"/>
    <lineage>
        <taxon>Eukaryota</taxon>
        <taxon>Metazoa</taxon>
        <taxon>Chordata</taxon>
        <taxon>Craniata</taxon>
        <taxon>Vertebrata</taxon>
        <taxon>Euteleostomi</taxon>
        <taxon>Mammalia</taxon>
        <taxon>Eutheria</taxon>
        <taxon>Laurasiatheria</taxon>
        <taxon>Chiroptera</taxon>
        <taxon>Yangochiroptera</taxon>
        <taxon>Vespertilionidae</taxon>
        <taxon>Myotis</taxon>
    </lineage>
</organism>
<evidence type="ECO:0000256" key="12">
    <source>
        <dbReference type="PIRSR" id="PIRSR601519-1"/>
    </source>
</evidence>
<dbReference type="PROSITE" id="PS50905">
    <property type="entry name" value="FERRITIN_LIKE"/>
    <property type="match status" value="1"/>
</dbReference>
<evidence type="ECO:0000256" key="2">
    <source>
        <dbReference type="ARBA" id="ARBA00007513"/>
    </source>
</evidence>
<protein>
    <recommendedName>
        <fullName evidence="13">Ferritin</fullName>
    </recommendedName>
</protein>
<feature type="domain" description="Ferritin-like diiron" evidence="14">
    <location>
        <begin position="7"/>
        <end position="155"/>
    </location>
</feature>
<proteinExistence type="inferred from homology"/>
<dbReference type="GO" id="GO:0044754">
    <property type="term" value="C:autolysosome"/>
    <property type="evidence" value="ECO:0007669"/>
    <property type="project" value="UniProtKB-SubCell"/>
</dbReference>
<evidence type="ECO:0000256" key="7">
    <source>
        <dbReference type="ARBA" id="ARBA00023228"/>
    </source>
</evidence>
<evidence type="ECO:0000256" key="4">
    <source>
        <dbReference type="ARBA" id="ARBA00022490"/>
    </source>
</evidence>
<dbReference type="InterPro" id="IPR012347">
    <property type="entry name" value="Ferritin-like"/>
</dbReference>
<dbReference type="FunFam" id="1.20.1260.10:FF:000009">
    <property type="entry name" value="Ferritin light chain"/>
    <property type="match status" value="1"/>
</dbReference>
<evidence type="ECO:0000256" key="3">
    <source>
        <dbReference type="ARBA" id="ARBA00022434"/>
    </source>
</evidence>
<evidence type="ECO:0000256" key="13">
    <source>
        <dbReference type="RuleBase" id="RU361145"/>
    </source>
</evidence>
<reference evidence="15" key="2">
    <citation type="submission" date="2025-08" db="UniProtKB">
        <authorList>
            <consortium name="Ensembl"/>
        </authorList>
    </citation>
    <scope>IDENTIFICATION</scope>
</reference>
<evidence type="ECO:0000256" key="6">
    <source>
        <dbReference type="ARBA" id="ARBA00023004"/>
    </source>
</evidence>
<dbReference type="STRING" id="59463.ENSMLUP00000017865"/>
<evidence type="ECO:0000313" key="16">
    <source>
        <dbReference type="Proteomes" id="UP000001074"/>
    </source>
</evidence>
<evidence type="ECO:0000256" key="5">
    <source>
        <dbReference type="ARBA" id="ARBA00022723"/>
    </source>
</evidence>
<dbReference type="GeneTree" id="ENSGT00940000153096"/>
<dbReference type="InterPro" id="IPR001519">
    <property type="entry name" value="Ferritin"/>
</dbReference>
<dbReference type="Pfam" id="PF00210">
    <property type="entry name" value="Ferritin"/>
    <property type="match status" value="1"/>
</dbReference>
<keyword evidence="5 12" id="KW-0479">Metal-binding</keyword>
<feature type="binding site" evidence="12">
    <location>
        <position position="103"/>
    </location>
    <ligand>
        <name>Fe cation</name>
        <dbReference type="ChEBI" id="CHEBI:24875"/>
        <label>1</label>
    </ligand>
</feature>
<evidence type="ECO:0000256" key="1">
    <source>
        <dbReference type="ARBA" id="ARBA00004496"/>
    </source>
</evidence>